<organism evidence="1">
    <name type="scientific">marine sediment metagenome</name>
    <dbReference type="NCBI Taxonomy" id="412755"/>
    <lineage>
        <taxon>unclassified sequences</taxon>
        <taxon>metagenomes</taxon>
        <taxon>ecological metagenomes</taxon>
    </lineage>
</organism>
<name>A0A0F9AR91_9ZZZZ</name>
<evidence type="ECO:0000313" key="1">
    <source>
        <dbReference type="EMBL" id="KKL11955.1"/>
    </source>
</evidence>
<gene>
    <name evidence="1" type="ORF">LCGC14_2540610</name>
</gene>
<dbReference type="EMBL" id="LAZR01041451">
    <property type="protein sequence ID" value="KKL11955.1"/>
    <property type="molecule type" value="Genomic_DNA"/>
</dbReference>
<accession>A0A0F9AR91</accession>
<dbReference type="AlphaFoldDB" id="A0A0F9AR91"/>
<protein>
    <submittedName>
        <fullName evidence="1">Uncharacterized protein</fullName>
    </submittedName>
</protein>
<reference evidence="1" key="1">
    <citation type="journal article" date="2015" name="Nature">
        <title>Complex archaea that bridge the gap between prokaryotes and eukaryotes.</title>
        <authorList>
            <person name="Spang A."/>
            <person name="Saw J.H."/>
            <person name="Jorgensen S.L."/>
            <person name="Zaremba-Niedzwiedzka K."/>
            <person name="Martijn J."/>
            <person name="Lind A.E."/>
            <person name="van Eijk R."/>
            <person name="Schleper C."/>
            <person name="Guy L."/>
            <person name="Ettema T.J."/>
        </authorList>
    </citation>
    <scope>NUCLEOTIDE SEQUENCE</scope>
</reference>
<feature type="non-terminal residue" evidence="1">
    <location>
        <position position="99"/>
    </location>
</feature>
<comment type="caution">
    <text evidence="1">The sequence shown here is derived from an EMBL/GenBank/DDBJ whole genome shotgun (WGS) entry which is preliminary data.</text>
</comment>
<proteinExistence type="predicted"/>
<sequence>MDRRFAIRKQEMLAECEVLPHVFRGVEEGMEEFMQPFSNVLGCRHNASTLRTTFLGWCRISREGTLSRSRIDMIKTVGTCNTLWAALSGTINRSLPNWR</sequence>